<keyword evidence="3" id="KW-1185">Reference proteome</keyword>
<dbReference type="Proteomes" id="UP000007266">
    <property type="component" value="Linkage group 2"/>
</dbReference>
<accession>D6WC64</accession>
<sequence length="168" mass="19600">MAEERRYFQKRAYFYMQFVWCLAQLDIIVIGRKWPRVITNSPRWRGRMTVGTRQLTRDKVIMNSVDAKENEDASGVISTGRPFTAGICSGTDLRRLLLELLPTSFYIYVKRWLIFLALFHQFDRAECEKQEVKENCSMSSLLSITARNKKKLTFSTPIPSYDNTPSIN</sequence>
<dbReference type="EMBL" id="KQ971316">
    <property type="protein sequence ID" value="EEZ98767.1"/>
    <property type="molecule type" value="Genomic_DNA"/>
</dbReference>
<name>D6WC64_TRICA</name>
<keyword evidence="1" id="KW-0812">Transmembrane</keyword>
<feature type="transmembrane region" description="Helical" evidence="1">
    <location>
        <begin position="12"/>
        <end position="31"/>
    </location>
</feature>
<reference evidence="2 3" key="1">
    <citation type="journal article" date="2008" name="Nature">
        <title>The genome of the model beetle and pest Tribolium castaneum.</title>
        <authorList>
            <consortium name="Tribolium Genome Sequencing Consortium"/>
            <person name="Richards S."/>
            <person name="Gibbs R.A."/>
            <person name="Weinstock G.M."/>
            <person name="Brown S.J."/>
            <person name="Denell R."/>
            <person name="Beeman R.W."/>
            <person name="Gibbs R."/>
            <person name="Beeman R.W."/>
            <person name="Brown S.J."/>
            <person name="Bucher G."/>
            <person name="Friedrich M."/>
            <person name="Grimmelikhuijzen C.J."/>
            <person name="Klingler M."/>
            <person name="Lorenzen M."/>
            <person name="Richards S."/>
            <person name="Roth S."/>
            <person name="Schroder R."/>
            <person name="Tautz D."/>
            <person name="Zdobnov E.M."/>
            <person name="Muzny D."/>
            <person name="Gibbs R.A."/>
            <person name="Weinstock G.M."/>
            <person name="Attaway T."/>
            <person name="Bell S."/>
            <person name="Buhay C.J."/>
            <person name="Chandrabose M.N."/>
            <person name="Chavez D."/>
            <person name="Clerk-Blankenburg K.P."/>
            <person name="Cree A."/>
            <person name="Dao M."/>
            <person name="Davis C."/>
            <person name="Chacko J."/>
            <person name="Dinh H."/>
            <person name="Dugan-Rocha S."/>
            <person name="Fowler G."/>
            <person name="Garner T.T."/>
            <person name="Garnes J."/>
            <person name="Gnirke A."/>
            <person name="Hawes A."/>
            <person name="Hernandez J."/>
            <person name="Hines S."/>
            <person name="Holder M."/>
            <person name="Hume J."/>
            <person name="Jhangiani S.N."/>
            <person name="Joshi V."/>
            <person name="Khan Z.M."/>
            <person name="Jackson L."/>
            <person name="Kovar C."/>
            <person name="Kowis A."/>
            <person name="Lee S."/>
            <person name="Lewis L.R."/>
            <person name="Margolis J."/>
            <person name="Morgan M."/>
            <person name="Nazareth L.V."/>
            <person name="Nguyen N."/>
            <person name="Okwuonu G."/>
            <person name="Parker D."/>
            <person name="Richards S."/>
            <person name="Ruiz S.J."/>
            <person name="Santibanez J."/>
            <person name="Savard J."/>
            <person name="Scherer S.E."/>
            <person name="Schneider B."/>
            <person name="Sodergren E."/>
            <person name="Tautz D."/>
            <person name="Vattahil S."/>
            <person name="Villasana D."/>
            <person name="White C.S."/>
            <person name="Wright R."/>
            <person name="Park Y."/>
            <person name="Beeman R.W."/>
            <person name="Lord J."/>
            <person name="Oppert B."/>
            <person name="Lorenzen M."/>
            <person name="Brown S."/>
            <person name="Wang L."/>
            <person name="Savard J."/>
            <person name="Tautz D."/>
            <person name="Richards S."/>
            <person name="Weinstock G."/>
            <person name="Gibbs R.A."/>
            <person name="Liu Y."/>
            <person name="Worley K."/>
            <person name="Weinstock G."/>
            <person name="Elsik C.G."/>
            <person name="Reese J.T."/>
            <person name="Elhaik E."/>
            <person name="Landan G."/>
            <person name="Graur D."/>
            <person name="Arensburger P."/>
            <person name="Atkinson P."/>
            <person name="Beeman R.W."/>
            <person name="Beidler J."/>
            <person name="Brown S.J."/>
            <person name="Demuth J.P."/>
            <person name="Drury D.W."/>
            <person name="Du Y.Z."/>
            <person name="Fujiwara H."/>
            <person name="Lorenzen M."/>
            <person name="Maselli V."/>
            <person name="Osanai M."/>
            <person name="Park Y."/>
            <person name="Robertson H.M."/>
            <person name="Tu Z."/>
            <person name="Wang J.J."/>
            <person name="Wang S."/>
            <person name="Richards S."/>
            <person name="Song H."/>
            <person name="Zhang L."/>
            <person name="Sodergren E."/>
            <person name="Werner D."/>
            <person name="Stanke M."/>
            <person name="Morgenstern B."/>
            <person name="Solovyev V."/>
            <person name="Kosarev P."/>
            <person name="Brown G."/>
            <person name="Chen H.C."/>
            <person name="Ermolaeva O."/>
            <person name="Hlavina W."/>
            <person name="Kapustin Y."/>
            <person name="Kiryutin B."/>
            <person name="Kitts P."/>
            <person name="Maglott D."/>
            <person name="Pruitt K."/>
            <person name="Sapojnikov V."/>
            <person name="Souvorov A."/>
            <person name="Mackey A.J."/>
            <person name="Waterhouse R.M."/>
            <person name="Wyder S."/>
            <person name="Zdobnov E.M."/>
            <person name="Zdobnov E.M."/>
            <person name="Wyder S."/>
            <person name="Kriventseva E.V."/>
            <person name="Kadowaki T."/>
            <person name="Bork P."/>
            <person name="Aranda M."/>
            <person name="Bao R."/>
            <person name="Beermann A."/>
            <person name="Berns N."/>
            <person name="Bolognesi R."/>
            <person name="Bonneton F."/>
            <person name="Bopp D."/>
            <person name="Brown S.J."/>
            <person name="Bucher G."/>
            <person name="Butts T."/>
            <person name="Chaumot A."/>
            <person name="Denell R.E."/>
            <person name="Ferrier D.E."/>
            <person name="Friedrich M."/>
            <person name="Gordon C.M."/>
            <person name="Jindra M."/>
            <person name="Klingler M."/>
            <person name="Lan Q."/>
            <person name="Lattorff H.M."/>
            <person name="Laudet V."/>
            <person name="von Levetsow C."/>
            <person name="Liu Z."/>
            <person name="Lutz R."/>
            <person name="Lynch J.A."/>
            <person name="da Fonseca R.N."/>
            <person name="Posnien N."/>
            <person name="Reuter R."/>
            <person name="Roth S."/>
            <person name="Savard J."/>
            <person name="Schinko J.B."/>
            <person name="Schmitt C."/>
            <person name="Schoppmeier M."/>
            <person name="Schroder R."/>
            <person name="Shippy T.D."/>
            <person name="Simonnet F."/>
            <person name="Marques-Souza H."/>
            <person name="Tautz D."/>
            <person name="Tomoyasu Y."/>
            <person name="Trauner J."/>
            <person name="Van der Zee M."/>
            <person name="Vervoort M."/>
            <person name="Wittkopp N."/>
            <person name="Wimmer E.A."/>
            <person name="Yang X."/>
            <person name="Jones A.K."/>
            <person name="Sattelle D.B."/>
            <person name="Ebert P.R."/>
            <person name="Nelson D."/>
            <person name="Scott J.G."/>
            <person name="Beeman R.W."/>
            <person name="Muthukrishnan S."/>
            <person name="Kramer K.J."/>
            <person name="Arakane Y."/>
            <person name="Beeman R.W."/>
            <person name="Zhu Q."/>
            <person name="Hogenkamp D."/>
            <person name="Dixit R."/>
            <person name="Oppert B."/>
            <person name="Jiang H."/>
            <person name="Zou Z."/>
            <person name="Marshall J."/>
            <person name="Elpidina E."/>
            <person name="Vinokurov K."/>
            <person name="Oppert C."/>
            <person name="Zou Z."/>
            <person name="Evans J."/>
            <person name="Lu Z."/>
            <person name="Zhao P."/>
            <person name="Sumathipala N."/>
            <person name="Altincicek B."/>
            <person name="Vilcinskas A."/>
            <person name="Williams M."/>
            <person name="Hultmark D."/>
            <person name="Hetru C."/>
            <person name="Jiang H."/>
            <person name="Grimmelikhuijzen C.J."/>
            <person name="Hauser F."/>
            <person name="Cazzamali G."/>
            <person name="Williamson M."/>
            <person name="Park Y."/>
            <person name="Li B."/>
            <person name="Tanaka Y."/>
            <person name="Predel R."/>
            <person name="Neupert S."/>
            <person name="Schachtner J."/>
            <person name="Verleyen P."/>
            <person name="Raible F."/>
            <person name="Bork P."/>
            <person name="Friedrich M."/>
            <person name="Walden K.K."/>
            <person name="Robertson H.M."/>
            <person name="Angeli S."/>
            <person name="Foret S."/>
            <person name="Bucher G."/>
            <person name="Schuetz S."/>
            <person name="Maleszka R."/>
            <person name="Wimmer E.A."/>
            <person name="Beeman R.W."/>
            <person name="Lorenzen M."/>
            <person name="Tomoyasu Y."/>
            <person name="Miller S.C."/>
            <person name="Grossmann D."/>
            <person name="Bucher G."/>
        </authorList>
    </citation>
    <scope>NUCLEOTIDE SEQUENCE [LARGE SCALE GENOMIC DNA]</scope>
    <source>
        <strain evidence="2 3">Georgia GA2</strain>
    </source>
</reference>
<reference evidence="2 3" key="2">
    <citation type="journal article" date="2010" name="Nucleic Acids Res.">
        <title>BeetleBase in 2010: revisions to provide comprehensive genomic information for Tribolium castaneum.</title>
        <authorList>
            <person name="Kim H.S."/>
            <person name="Murphy T."/>
            <person name="Xia J."/>
            <person name="Caragea D."/>
            <person name="Park Y."/>
            <person name="Beeman R.W."/>
            <person name="Lorenzen M.D."/>
            <person name="Butcher S."/>
            <person name="Manak J.R."/>
            <person name="Brown S.J."/>
        </authorList>
    </citation>
    <scope>GENOME REANNOTATION</scope>
    <source>
        <strain evidence="2 3">Georgia GA2</strain>
    </source>
</reference>
<proteinExistence type="predicted"/>
<keyword evidence="1" id="KW-1133">Transmembrane helix</keyword>
<protein>
    <submittedName>
        <fullName evidence="2">Uncharacterized protein</fullName>
    </submittedName>
</protein>
<gene>
    <name evidence="2" type="primary">GLEAN_01331</name>
    <name evidence="2" type="ORF">TcasGA2_TC001331</name>
</gene>
<evidence type="ECO:0000313" key="3">
    <source>
        <dbReference type="Proteomes" id="UP000007266"/>
    </source>
</evidence>
<dbReference type="HOGENOM" id="CLU_1588598_0_0_1"/>
<evidence type="ECO:0000256" key="1">
    <source>
        <dbReference type="SAM" id="Phobius"/>
    </source>
</evidence>
<keyword evidence="1" id="KW-0472">Membrane</keyword>
<dbReference type="AlphaFoldDB" id="D6WC64"/>
<organism evidence="2 3">
    <name type="scientific">Tribolium castaneum</name>
    <name type="common">Red flour beetle</name>
    <dbReference type="NCBI Taxonomy" id="7070"/>
    <lineage>
        <taxon>Eukaryota</taxon>
        <taxon>Metazoa</taxon>
        <taxon>Ecdysozoa</taxon>
        <taxon>Arthropoda</taxon>
        <taxon>Hexapoda</taxon>
        <taxon>Insecta</taxon>
        <taxon>Pterygota</taxon>
        <taxon>Neoptera</taxon>
        <taxon>Endopterygota</taxon>
        <taxon>Coleoptera</taxon>
        <taxon>Polyphaga</taxon>
        <taxon>Cucujiformia</taxon>
        <taxon>Tenebrionidae</taxon>
        <taxon>Tenebrionidae incertae sedis</taxon>
        <taxon>Tribolium</taxon>
    </lineage>
</organism>
<evidence type="ECO:0000313" key="2">
    <source>
        <dbReference type="EMBL" id="EEZ98767.1"/>
    </source>
</evidence>